<dbReference type="GO" id="GO:0006412">
    <property type="term" value="P:translation"/>
    <property type="evidence" value="ECO:0007669"/>
    <property type="project" value="UniProtKB-UniRule"/>
</dbReference>
<evidence type="ECO:0000256" key="2">
    <source>
        <dbReference type="ARBA" id="ARBA00022730"/>
    </source>
</evidence>
<keyword evidence="5 6" id="KW-0687">Ribonucleoprotein</keyword>
<dbReference type="Proteomes" id="UP000199073">
    <property type="component" value="Unassembled WGS sequence"/>
</dbReference>
<evidence type="ECO:0000256" key="1">
    <source>
        <dbReference type="ARBA" id="ARBA00007151"/>
    </source>
</evidence>
<evidence type="ECO:0000256" key="7">
    <source>
        <dbReference type="RuleBase" id="RU003619"/>
    </source>
</evidence>
<dbReference type="GO" id="GO:0003735">
    <property type="term" value="F:structural constituent of ribosome"/>
    <property type="evidence" value="ECO:0007669"/>
    <property type="project" value="InterPro"/>
</dbReference>
<keyword evidence="2 6" id="KW-0699">rRNA-binding</keyword>
<organism evidence="9 10">
    <name type="scientific">Desulforhopalus singaporensis</name>
    <dbReference type="NCBI Taxonomy" id="91360"/>
    <lineage>
        <taxon>Bacteria</taxon>
        <taxon>Pseudomonadati</taxon>
        <taxon>Thermodesulfobacteriota</taxon>
        <taxon>Desulfobulbia</taxon>
        <taxon>Desulfobulbales</taxon>
        <taxon>Desulfocapsaceae</taxon>
        <taxon>Desulforhopalus</taxon>
    </lineage>
</organism>
<keyword evidence="4 6" id="KW-0689">Ribosomal protein</keyword>
<protein>
    <recommendedName>
        <fullName evidence="6">Small ribosomal subunit protein uS7</fullName>
    </recommendedName>
</protein>
<dbReference type="AlphaFoldDB" id="A0A1H0RBG3"/>
<evidence type="ECO:0000256" key="3">
    <source>
        <dbReference type="ARBA" id="ARBA00022884"/>
    </source>
</evidence>
<evidence type="ECO:0000313" key="10">
    <source>
        <dbReference type="Proteomes" id="UP000199073"/>
    </source>
</evidence>
<dbReference type="OrthoDB" id="9807653at2"/>
<dbReference type="PROSITE" id="PS00052">
    <property type="entry name" value="RIBOSOMAL_S7"/>
    <property type="match status" value="1"/>
</dbReference>
<dbReference type="GO" id="GO:0019843">
    <property type="term" value="F:rRNA binding"/>
    <property type="evidence" value="ECO:0007669"/>
    <property type="project" value="UniProtKB-UniRule"/>
</dbReference>
<dbReference type="GO" id="GO:0015935">
    <property type="term" value="C:small ribosomal subunit"/>
    <property type="evidence" value="ECO:0007669"/>
    <property type="project" value="InterPro"/>
</dbReference>
<dbReference type="InterPro" id="IPR000235">
    <property type="entry name" value="Ribosomal_uS7"/>
</dbReference>
<dbReference type="PANTHER" id="PTHR11205">
    <property type="entry name" value="RIBOSOMAL PROTEIN S7"/>
    <property type="match status" value="1"/>
</dbReference>
<dbReference type="SUPFAM" id="SSF47973">
    <property type="entry name" value="Ribosomal protein S7"/>
    <property type="match status" value="1"/>
</dbReference>
<reference evidence="9 10" key="1">
    <citation type="submission" date="2016-10" db="EMBL/GenBank/DDBJ databases">
        <authorList>
            <person name="de Groot N.N."/>
        </authorList>
    </citation>
    <scope>NUCLEOTIDE SEQUENCE [LARGE SCALE GENOMIC DNA]</scope>
    <source>
        <strain evidence="9 10">DSM 12130</strain>
    </source>
</reference>
<dbReference type="InterPro" id="IPR020606">
    <property type="entry name" value="Ribosomal_uS7_CS"/>
</dbReference>
<dbReference type="HAMAP" id="MF_00480_B">
    <property type="entry name" value="Ribosomal_uS7_B"/>
    <property type="match status" value="1"/>
</dbReference>
<dbReference type="EMBL" id="FNJI01000014">
    <property type="protein sequence ID" value="SDP26376.1"/>
    <property type="molecule type" value="Genomic_DNA"/>
</dbReference>
<sequence>MSRRRSIERRPIVPDPRYNSVLVSKFTNGLMERGKKTLAQRIFYDAMDIVQERVKEEDPLTVFEEAMEKVRPRVEVKSRRVGGATYQVPMEVRQTRRNALAIRWIIGFAKSRSGKTMSEKLAAELVDAYNNRGAAVKKRDDTHRMAEANKAFAHYRW</sequence>
<gene>
    <name evidence="6" type="primary">rpsG</name>
    <name evidence="9" type="ORF">SAMN05660330_02244</name>
</gene>
<keyword evidence="6" id="KW-0820">tRNA-binding</keyword>
<dbReference type="InterPro" id="IPR036823">
    <property type="entry name" value="Ribosomal_uS7_dom_sf"/>
</dbReference>
<keyword evidence="10" id="KW-1185">Reference proteome</keyword>
<evidence type="ECO:0000256" key="6">
    <source>
        <dbReference type="HAMAP-Rule" id="MF_00480"/>
    </source>
</evidence>
<accession>A0A1H0RBG3</accession>
<dbReference type="FunFam" id="1.10.455.10:FF:000001">
    <property type="entry name" value="30S ribosomal protein S7"/>
    <property type="match status" value="1"/>
</dbReference>
<feature type="domain" description="Small ribosomal subunit protein uS7" evidence="8">
    <location>
        <begin position="2"/>
        <end position="150"/>
    </location>
</feature>
<dbReference type="STRING" id="91360.SAMN05660330_02244"/>
<dbReference type="Gene3D" id="1.10.455.10">
    <property type="entry name" value="Ribosomal protein S7 domain"/>
    <property type="match status" value="1"/>
</dbReference>
<dbReference type="CDD" id="cd14869">
    <property type="entry name" value="uS7_Bacteria"/>
    <property type="match status" value="1"/>
</dbReference>
<dbReference type="Pfam" id="PF00177">
    <property type="entry name" value="Ribosomal_S7"/>
    <property type="match status" value="1"/>
</dbReference>
<comment type="similarity">
    <text evidence="1 6 7">Belongs to the universal ribosomal protein uS7 family.</text>
</comment>
<dbReference type="RefSeq" id="WP_092222810.1">
    <property type="nucleotide sequence ID" value="NZ_FNJI01000014.1"/>
</dbReference>
<keyword evidence="3 6" id="KW-0694">RNA-binding</keyword>
<dbReference type="NCBIfam" id="TIGR01029">
    <property type="entry name" value="rpsG_bact"/>
    <property type="match status" value="1"/>
</dbReference>
<evidence type="ECO:0000256" key="5">
    <source>
        <dbReference type="ARBA" id="ARBA00023274"/>
    </source>
</evidence>
<evidence type="ECO:0000256" key="4">
    <source>
        <dbReference type="ARBA" id="ARBA00022980"/>
    </source>
</evidence>
<comment type="function">
    <text evidence="6">One of the primary rRNA binding proteins, it binds directly to 16S rRNA where it nucleates assembly of the head domain of the 30S subunit. Is located at the subunit interface close to the decoding center, probably blocks exit of the E-site tRNA.</text>
</comment>
<evidence type="ECO:0000259" key="8">
    <source>
        <dbReference type="Pfam" id="PF00177"/>
    </source>
</evidence>
<dbReference type="GO" id="GO:0000049">
    <property type="term" value="F:tRNA binding"/>
    <property type="evidence" value="ECO:0007669"/>
    <property type="project" value="UniProtKB-UniRule"/>
</dbReference>
<proteinExistence type="inferred from homology"/>
<dbReference type="InterPro" id="IPR023798">
    <property type="entry name" value="Ribosomal_uS7_dom"/>
</dbReference>
<comment type="subunit">
    <text evidence="6">Part of the 30S ribosomal subunit. Contacts proteins S9 and S11.</text>
</comment>
<dbReference type="InterPro" id="IPR005717">
    <property type="entry name" value="Ribosomal_uS7_bac/org-type"/>
</dbReference>
<dbReference type="PIRSF" id="PIRSF002122">
    <property type="entry name" value="RPS7p_RPS7a_RPS5e_RPS7o"/>
    <property type="match status" value="1"/>
</dbReference>
<evidence type="ECO:0000313" key="9">
    <source>
        <dbReference type="EMBL" id="SDP26376.1"/>
    </source>
</evidence>
<name>A0A1H0RBG3_9BACT</name>